<dbReference type="Pfam" id="PF00483">
    <property type="entry name" value="NTP_transferase"/>
    <property type="match status" value="1"/>
</dbReference>
<evidence type="ECO:0000256" key="8">
    <source>
        <dbReference type="ARBA" id="ARBA00023268"/>
    </source>
</evidence>
<name>A0A554NFQ4_9EURY</name>
<comment type="catalytic activity">
    <reaction evidence="10">
        <text>alpha-D-glucosamine 1-phosphate + acetyl-CoA = N-acetyl-alpha-D-glucosamine 1-phosphate + CoA + H(+)</text>
        <dbReference type="Rhea" id="RHEA:13725"/>
        <dbReference type="ChEBI" id="CHEBI:15378"/>
        <dbReference type="ChEBI" id="CHEBI:57287"/>
        <dbReference type="ChEBI" id="CHEBI:57288"/>
        <dbReference type="ChEBI" id="CHEBI:57776"/>
        <dbReference type="ChEBI" id="CHEBI:58516"/>
        <dbReference type="EC" id="2.3.1.157"/>
    </reaction>
</comment>
<dbReference type="Pfam" id="PF25087">
    <property type="entry name" value="GMPPB_C"/>
    <property type="match status" value="1"/>
</dbReference>
<keyword evidence="7" id="KW-0548">Nucleotidyltransferase</keyword>
<comment type="catalytic activity">
    <reaction evidence="11">
        <text>N-acetyl-alpha-D-glucosamine 1-phosphate + UTP + H(+) = UDP-N-acetyl-alpha-D-glucosamine + diphosphate</text>
        <dbReference type="Rhea" id="RHEA:13509"/>
        <dbReference type="ChEBI" id="CHEBI:15378"/>
        <dbReference type="ChEBI" id="CHEBI:33019"/>
        <dbReference type="ChEBI" id="CHEBI:46398"/>
        <dbReference type="ChEBI" id="CHEBI:57705"/>
        <dbReference type="ChEBI" id="CHEBI:57776"/>
        <dbReference type="EC" id="2.7.7.23"/>
    </reaction>
</comment>
<sequence>MTLDTGVVLAGGEGRRLRPLTRNRPKPMLPAGNRPVLEHVLDTLVAAAVDRIVLVVGYERARVQEHFGPSYRDVPIEYAVQEKELGSGHALLQARERVEGPMLVLNGDRVIDPGIVTDVADAFGDRGDPALAVMEHPDADTYGAVRLDGDRVTELVEKPAAGEYRLINAGVYAFTPAIFDALAGTPKRDGELDLTAAISRRIEDEGKPVRGVRTDELWADATFPWDLLYVTREVLHTDRVDEPESEDTLYVAPSAIVHPDATLQPPLVVGPDCEVGPNAVVGPETALGRNVTVGANATVERSVLDADTRVGAGSTLVECVTGEDVTLGANTTVPGGPADVALDDRVYRDRRLGAVFADRVTARGGVTADPGALVGPNATLGTGVLVRGRIDEDSDVVR</sequence>
<evidence type="ECO:0000256" key="2">
    <source>
        <dbReference type="ARBA" id="ARBA00005208"/>
    </source>
</evidence>
<evidence type="ECO:0000313" key="14">
    <source>
        <dbReference type="EMBL" id="TSD16219.1"/>
    </source>
</evidence>
<keyword evidence="9" id="KW-0012">Acyltransferase</keyword>
<protein>
    <recommendedName>
        <fullName evidence="5">Bifunctional protein GlmU</fullName>
        <ecNumber evidence="3">2.3.1.157</ecNumber>
        <ecNumber evidence="4">2.7.7.23</ecNumber>
    </recommendedName>
</protein>
<dbReference type="Gene3D" id="2.160.10.10">
    <property type="entry name" value="Hexapeptide repeat proteins"/>
    <property type="match status" value="1"/>
</dbReference>
<evidence type="ECO:0000256" key="10">
    <source>
        <dbReference type="ARBA" id="ARBA00048247"/>
    </source>
</evidence>
<keyword evidence="8" id="KW-0511">Multifunctional enzyme</keyword>
<dbReference type="SUPFAM" id="SSF51161">
    <property type="entry name" value="Trimeric LpxA-like enzymes"/>
    <property type="match status" value="1"/>
</dbReference>
<dbReference type="RefSeq" id="WP_144260722.1">
    <property type="nucleotide sequence ID" value="NZ_QMDX01000001.1"/>
</dbReference>
<evidence type="ECO:0000313" key="15">
    <source>
        <dbReference type="Proteomes" id="UP000319894"/>
    </source>
</evidence>
<evidence type="ECO:0000259" key="13">
    <source>
        <dbReference type="Pfam" id="PF25087"/>
    </source>
</evidence>
<dbReference type="EMBL" id="QMDX01000001">
    <property type="protein sequence ID" value="TSD16219.1"/>
    <property type="molecule type" value="Genomic_DNA"/>
</dbReference>
<dbReference type="PANTHER" id="PTHR43584:SF8">
    <property type="entry name" value="N-ACETYLMURAMATE ALPHA-1-PHOSPHATE URIDYLYLTRANSFERASE"/>
    <property type="match status" value="1"/>
</dbReference>
<dbReference type="EC" id="2.3.1.157" evidence="3"/>
<dbReference type="GO" id="GO:0003977">
    <property type="term" value="F:UDP-N-acetylglucosamine diphosphorylase activity"/>
    <property type="evidence" value="ECO:0007669"/>
    <property type="project" value="UniProtKB-EC"/>
</dbReference>
<dbReference type="CDD" id="cd04181">
    <property type="entry name" value="NTP_transferase"/>
    <property type="match status" value="1"/>
</dbReference>
<proteinExistence type="predicted"/>
<reference evidence="14 15" key="1">
    <citation type="submission" date="2018-06" db="EMBL/GenBank/DDBJ databases">
        <title>Natronomonas sp. F16-60 a new haloarchaeon isolated from a solar saltern of Isla Cristina, Huelva, Spain.</title>
        <authorList>
            <person name="Duran-Viseras A."/>
            <person name="Sanchez-Porro C."/>
            <person name="Ventosa A."/>
        </authorList>
    </citation>
    <scope>NUCLEOTIDE SEQUENCE [LARGE SCALE GENOMIC DNA]</scope>
    <source>
        <strain evidence="14 15">F16-60</strain>
    </source>
</reference>
<dbReference type="InterPro" id="IPR005835">
    <property type="entry name" value="NTP_transferase_dom"/>
</dbReference>
<gene>
    <name evidence="14" type="ORF">DP107_03430</name>
</gene>
<evidence type="ECO:0000256" key="4">
    <source>
        <dbReference type="ARBA" id="ARBA00012457"/>
    </source>
</evidence>
<comment type="pathway">
    <text evidence="1">Nucleotide-sugar biosynthesis; UDP-N-acetyl-alpha-D-glucosamine biosynthesis; N-acetyl-alpha-D-glucosamine 1-phosphate from alpha-D-glucosamine 6-phosphate (route II): step 2/2.</text>
</comment>
<dbReference type="Gene3D" id="3.90.550.10">
    <property type="entry name" value="Spore Coat Polysaccharide Biosynthesis Protein SpsA, Chain A"/>
    <property type="match status" value="1"/>
</dbReference>
<organism evidence="14 15">
    <name type="scientific">Haloglomus irregulare</name>
    <dbReference type="NCBI Taxonomy" id="2234134"/>
    <lineage>
        <taxon>Archaea</taxon>
        <taxon>Methanobacteriati</taxon>
        <taxon>Methanobacteriota</taxon>
        <taxon>Stenosarchaea group</taxon>
        <taxon>Halobacteria</taxon>
        <taxon>Halobacteriales</taxon>
        <taxon>Natronomonadaceae</taxon>
        <taxon>Haloglomus</taxon>
    </lineage>
</organism>
<dbReference type="InterPro" id="IPR011004">
    <property type="entry name" value="Trimer_LpxA-like_sf"/>
</dbReference>
<feature type="domain" description="Mannose-1-phosphate guanyltransferase C-terminal" evidence="13">
    <location>
        <begin position="264"/>
        <end position="362"/>
    </location>
</feature>
<evidence type="ECO:0000256" key="7">
    <source>
        <dbReference type="ARBA" id="ARBA00022695"/>
    </source>
</evidence>
<evidence type="ECO:0000256" key="6">
    <source>
        <dbReference type="ARBA" id="ARBA00022679"/>
    </source>
</evidence>
<dbReference type="InterPro" id="IPR029044">
    <property type="entry name" value="Nucleotide-diphossugar_trans"/>
</dbReference>
<keyword evidence="15" id="KW-1185">Reference proteome</keyword>
<dbReference type="InterPro" id="IPR056729">
    <property type="entry name" value="GMPPB_C"/>
</dbReference>
<evidence type="ECO:0000256" key="1">
    <source>
        <dbReference type="ARBA" id="ARBA00005166"/>
    </source>
</evidence>
<dbReference type="InterPro" id="IPR050065">
    <property type="entry name" value="GlmU-like"/>
</dbReference>
<feature type="domain" description="Nucleotidyl transferase" evidence="12">
    <location>
        <begin position="6"/>
        <end position="221"/>
    </location>
</feature>
<dbReference type="AlphaFoldDB" id="A0A554NFQ4"/>
<comment type="caution">
    <text evidence="14">The sequence shown here is derived from an EMBL/GenBank/DDBJ whole genome shotgun (WGS) entry which is preliminary data.</text>
</comment>
<accession>A0A554NFQ4</accession>
<comment type="pathway">
    <text evidence="2">Nucleotide-sugar biosynthesis; UDP-N-acetyl-alpha-D-glucosamine biosynthesis; UDP-N-acetyl-alpha-D-glucosamine from N-acetyl-alpha-D-glucosamine 1-phosphate: step 1/1.</text>
</comment>
<evidence type="ECO:0000256" key="3">
    <source>
        <dbReference type="ARBA" id="ARBA00012225"/>
    </source>
</evidence>
<dbReference type="InParanoid" id="A0A554NFQ4"/>
<evidence type="ECO:0000256" key="5">
    <source>
        <dbReference type="ARBA" id="ARBA00013414"/>
    </source>
</evidence>
<evidence type="ECO:0000256" key="9">
    <source>
        <dbReference type="ARBA" id="ARBA00023315"/>
    </source>
</evidence>
<dbReference type="OrthoDB" id="15372at2157"/>
<evidence type="ECO:0000259" key="12">
    <source>
        <dbReference type="Pfam" id="PF00483"/>
    </source>
</evidence>
<keyword evidence="6 14" id="KW-0808">Transferase</keyword>
<dbReference type="SUPFAM" id="SSF53448">
    <property type="entry name" value="Nucleotide-diphospho-sugar transferases"/>
    <property type="match status" value="1"/>
</dbReference>
<dbReference type="GO" id="GO:0019134">
    <property type="term" value="F:glucosamine-1-phosphate N-acetyltransferase activity"/>
    <property type="evidence" value="ECO:0007669"/>
    <property type="project" value="UniProtKB-EC"/>
</dbReference>
<dbReference type="PANTHER" id="PTHR43584">
    <property type="entry name" value="NUCLEOTIDYL TRANSFERASE"/>
    <property type="match status" value="1"/>
</dbReference>
<dbReference type="Proteomes" id="UP000319894">
    <property type="component" value="Unassembled WGS sequence"/>
</dbReference>
<dbReference type="EC" id="2.7.7.23" evidence="4"/>
<evidence type="ECO:0000256" key="11">
    <source>
        <dbReference type="ARBA" id="ARBA00048493"/>
    </source>
</evidence>